<gene>
    <name evidence="1" type="ORF">QAD02_005318</name>
</gene>
<protein>
    <submittedName>
        <fullName evidence="1">Uncharacterized protein</fullName>
    </submittedName>
</protein>
<proteinExistence type="predicted"/>
<organism evidence="1 2">
    <name type="scientific">Eretmocerus hayati</name>
    <dbReference type="NCBI Taxonomy" id="131215"/>
    <lineage>
        <taxon>Eukaryota</taxon>
        <taxon>Metazoa</taxon>
        <taxon>Ecdysozoa</taxon>
        <taxon>Arthropoda</taxon>
        <taxon>Hexapoda</taxon>
        <taxon>Insecta</taxon>
        <taxon>Pterygota</taxon>
        <taxon>Neoptera</taxon>
        <taxon>Endopterygota</taxon>
        <taxon>Hymenoptera</taxon>
        <taxon>Apocrita</taxon>
        <taxon>Proctotrupomorpha</taxon>
        <taxon>Chalcidoidea</taxon>
        <taxon>Aphelinidae</taxon>
        <taxon>Aphelininae</taxon>
        <taxon>Eretmocerus</taxon>
    </lineage>
</organism>
<evidence type="ECO:0000313" key="2">
    <source>
        <dbReference type="Proteomes" id="UP001239111"/>
    </source>
</evidence>
<accession>A0ACC2NT63</accession>
<comment type="caution">
    <text evidence="1">The sequence shown here is derived from an EMBL/GenBank/DDBJ whole genome shotgun (WGS) entry which is preliminary data.</text>
</comment>
<name>A0ACC2NT63_9HYME</name>
<keyword evidence="2" id="KW-1185">Reference proteome</keyword>
<sequence>MYLPWRYFTHTPRKAADHFAAILQLQPTPIYGYTDDFLHPGEPHGAVSGSAPRENAYVPVNDESSNISKSKRDDPPQAVQQKIITLRRHPPENTGCPAKNENLVAAANREDENSLVRLSSVRTAAHRTETGPIKALGKLVAASVRTRNETVTDVPFSMEPTARDSLPPKRRRWLAGAPGGWWPSGTSDDSSDEEESCRVRSTLPLKKRKIQSTSRTLGASRDSTTHGCEPQSDLLAHGSQQPQEISPILPHGPSDPEPEQGHIIEALNHSFGSLSTWANASDNEPLLSEDYAAPLTTSSSSAYGSDSEQAAAVHAFTNDIAKAIRPLRAAPAAAHLPSEAEGIPSPSIRQRRRTRAERAARSAAWSKSIAPTPAVLEVIDLVTSDDNDSDCSEVEVLAGAETMLFDIPTYRALCVVFELSRHPDDGAALIRYAQDEVTRGRERIRVSKWRDGKKKKDDMQRRQELLQTEQFVKEVAEALEAKEPQPGPSGMNKRKKAAPKRPSKKRAIAAPVADEAVQFVLIGPPDATASTPEPLPSTSNNTEQHGTVCVMQQQSTSTAGDQTASPAAAETARAVAINGADRNVPTPISAVFGVAHALLATPSAGIVAWSSSPASQNALSTADQNLMRFLEQLPPMLSPVATPVPIMAAPVDAELPPLSIVELSDNVDASLEIPPTPATPDHLRRGEPQDCGDATVHQAELLSPRAHDGRPSLRMRIRRLPLNTAPASPDQEDDIESSA</sequence>
<reference evidence="1" key="1">
    <citation type="submission" date="2023-04" db="EMBL/GenBank/DDBJ databases">
        <title>A chromosome-level genome assembly of the parasitoid wasp Eretmocerus hayati.</title>
        <authorList>
            <person name="Zhong Y."/>
            <person name="Liu S."/>
            <person name="Liu Y."/>
        </authorList>
    </citation>
    <scope>NUCLEOTIDE SEQUENCE</scope>
    <source>
        <strain evidence="1">ZJU_SS_LIU_2023</strain>
    </source>
</reference>
<dbReference type="EMBL" id="CM056743">
    <property type="protein sequence ID" value="KAJ8674056.1"/>
    <property type="molecule type" value="Genomic_DNA"/>
</dbReference>
<evidence type="ECO:0000313" key="1">
    <source>
        <dbReference type="EMBL" id="KAJ8674056.1"/>
    </source>
</evidence>
<dbReference type="Proteomes" id="UP001239111">
    <property type="component" value="Chromosome 3"/>
</dbReference>